<accession>A0AAQ3P6H4</accession>
<sequence>MDETSSDSFQSSQESFSSSSQSSHEYTSSSSQFSHEYASSSSQSSHEYASSSSQSSYDYASSSSDGLEFEPKNEFPTSDRKNAKRKLSSSSSEIDGGGSSRRLSKVDADGDDDGPVRYRPLTNRKGKQVKIEESLYVCGICMDAIPDEKKFRIHNCSHIFCNGCITRHVAAKIKENKSVVQCPNPNCKEGIELEHCRSIIPKEVFDKWGDILCENVVVEAEKFFCPFKDCSAMLMRDGEEVVTPSECPQCNRLFCAQCKVSWHAGIDCEEFQRSKRKKGENGDSTVTKLAKKKGWRKCPNCSFYVERIAGCSLITCRFVIYIFLTSNLLLFFYSL</sequence>
<dbReference type="Gene3D" id="1.20.120.1750">
    <property type="match status" value="1"/>
</dbReference>
<evidence type="ECO:0000256" key="3">
    <source>
        <dbReference type="ARBA" id="ARBA00003976"/>
    </source>
</evidence>
<proteinExistence type="inferred from homology"/>
<dbReference type="Pfam" id="PF01485">
    <property type="entry name" value="IBR"/>
    <property type="match status" value="1"/>
</dbReference>
<comment type="catalytic activity">
    <reaction evidence="1">
        <text>[E2 ubiquitin-conjugating enzyme]-S-ubiquitinyl-L-cysteine + [acceptor protein]-L-lysine = [E2 ubiquitin-conjugating enzyme]-L-cysteine + [acceptor protein]-N(6)-ubiquitinyl-L-lysine.</text>
        <dbReference type="EC" id="2.3.2.31"/>
    </reaction>
</comment>
<dbReference type="EC" id="2.3.2.31" evidence="6"/>
<feature type="compositionally biased region" description="Low complexity" evidence="14">
    <location>
        <begin position="1"/>
        <end position="65"/>
    </location>
</feature>
<keyword evidence="12" id="KW-0862">Zinc</keyword>
<evidence type="ECO:0000256" key="12">
    <source>
        <dbReference type="ARBA" id="ARBA00022833"/>
    </source>
</evidence>
<dbReference type="PROSITE" id="PS51873">
    <property type="entry name" value="TRIAD"/>
    <property type="match status" value="1"/>
</dbReference>
<evidence type="ECO:0000256" key="5">
    <source>
        <dbReference type="ARBA" id="ARBA00005884"/>
    </source>
</evidence>
<evidence type="ECO:0000256" key="14">
    <source>
        <dbReference type="SAM" id="MobiDB-lite"/>
    </source>
</evidence>
<evidence type="ECO:0000256" key="8">
    <source>
        <dbReference type="ARBA" id="ARBA00022723"/>
    </source>
</evidence>
<dbReference type="PROSITE" id="PS00518">
    <property type="entry name" value="ZF_RING_1"/>
    <property type="match status" value="1"/>
</dbReference>
<keyword evidence="11" id="KW-0833">Ubl conjugation pathway</keyword>
<dbReference type="InterPro" id="IPR044066">
    <property type="entry name" value="TRIAD_supradom"/>
</dbReference>
<dbReference type="FunFam" id="3.30.40.10:FF:000230">
    <property type="entry name" value="RBR-type E3 ubiquitin transferase"/>
    <property type="match status" value="1"/>
</dbReference>
<comment type="cofactor">
    <cofactor evidence="2">
        <name>Zn(2+)</name>
        <dbReference type="ChEBI" id="CHEBI:29105"/>
    </cofactor>
</comment>
<dbReference type="SMART" id="SM00647">
    <property type="entry name" value="IBR"/>
    <property type="match status" value="1"/>
</dbReference>
<reference evidence="17 18" key="1">
    <citation type="journal article" date="2023" name="Life. Sci Alliance">
        <title>Evolutionary insights into 3D genome organization and epigenetic landscape of Vigna mungo.</title>
        <authorList>
            <person name="Junaid A."/>
            <person name="Singh B."/>
            <person name="Bhatia S."/>
        </authorList>
    </citation>
    <scope>NUCLEOTIDE SEQUENCE [LARGE SCALE GENOMIC DNA]</scope>
    <source>
        <strain evidence="17">Urdbean</strain>
    </source>
</reference>
<feature type="compositionally biased region" description="Basic and acidic residues" evidence="14">
    <location>
        <begin position="69"/>
        <end position="81"/>
    </location>
</feature>
<keyword evidence="8" id="KW-0479">Metal-binding</keyword>
<dbReference type="PANTHER" id="PTHR11685">
    <property type="entry name" value="RBR FAMILY RING FINGER AND IBR DOMAIN-CONTAINING"/>
    <property type="match status" value="1"/>
</dbReference>
<evidence type="ECO:0000313" key="17">
    <source>
        <dbReference type="EMBL" id="WVZ22468.1"/>
    </source>
</evidence>
<dbReference type="EMBL" id="CP144700">
    <property type="protein sequence ID" value="WVZ22468.1"/>
    <property type="molecule type" value="Genomic_DNA"/>
</dbReference>
<name>A0AAQ3P6H4_VIGMU</name>
<evidence type="ECO:0000256" key="7">
    <source>
        <dbReference type="ARBA" id="ARBA00022679"/>
    </source>
</evidence>
<dbReference type="SUPFAM" id="SSF57850">
    <property type="entry name" value="RING/U-box"/>
    <property type="match status" value="3"/>
</dbReference>
<evidence type="ECO:0000256" key="10">
    <source>
        <dbReference type="ARBA" id="ARBA00022771"/>
    </source>
</evidence>
<keyword evidence="10 13" id="KW-0863">Zinc-finger</keyword>
<keyword evidence="7" id="KW-0808">Transferase</keyword>
<gene>
    <name evidence="17" type="ORF">V8G54_001012</name>
</gene>
<feature type="region of interest" description="Disordered" evidence="14">
    <location>
        <begin position="1"/>
        <end position="121"/>
    </location>
</feature>
<keyword evidence="18" id="KW-1185">Reference proteome</keyword>
<dbReference type="AlphaFoldDB" id="A0AAQ3P6H4"/>
<evidence type="ECO:0000256" key="4">
    <source>
        <dbReference type="ARBA" id="ARBA00004906"/>
    </source>
</evidence>
<dbReference type="PROSITE" id="PS50089">
    <property type="entry name" value="ZF_RING_2"/>
    <property type="match status" value="1"/>
</dbReference>
<dbReference type="InterPro" id="IPR013083">
    <property type="entry name" value="Znf_RING/FYVE/PHD"/>
</dbReference>
<dbReference type="InterPro" id="IPR017907">
    <property type="entry name" value="Znf_RING_CS"/>
</dbReference>
<dbReference type="GO" id="GO:0016567">
    <property type="term" value="P:protein ubiquitination"/>
    <property type="evidence" value="ECO:0007669"/>
    <property type="project" value="InterPro"/>
</dbReference>
<dbReference type="Gene3D" id="3.30.40.10">
    <property type="entry name" value="Zinc/RING finger domain, C3HC4 (zinc finger)"/>
    <property type="match status" value="1"/>
</dbReference>
<evidence type="ECO:0000313" key="18">
    <source>
        <dbReference type="Proteomes" id="UP001374535"/>
    </source>
</evidence>
<evidence type="ECO:0000256" key="11">
    <source>
        <dbReference type="ARBA" id="ARBA00022786"/>
    </source>
</evidence>
<comment type="function">
    <text evidence="3">Might act as an E3 ubiquitin-protein ligase, or as part of E3 complex, which accepts ubiquitin from specific E2 ubiquitin-conjugating enzymes and then transfers it to substrates.</text>
</comment>
<keyword evidence="9" id="KW-0677">Repeat</keyword>
<evidence type="ECO:0000256" key="9">
    <source>
        <dbReference type="ARBA" id="ARBA00022737"/>
    </source>
</evidence>
<organism evidence="17 18">
    <name type="scientific">Vigna mungo</name>
    <name type="common">Black gram</name>
    <name type="synonym">Phaseolus mungo</name>
    <dbReference type="NCBI Taxonomy" id="3915"/>
    <lineage>
        <taxon>Eukaryota</taxon>
        <taxon>Viridiplantae</taxon>
        <taxon>Streptophyta</taxon>
        <taxon>Embryophyta</taxon>
        <taxon>Tracheophyta</taxon>
        <taxon>Spermatophyta</taxon>
        <taxon>Magnoliopsida</taxon>
        <taxon>eudicotyledons</taxon>
        <taxon>Gunneridae</taxon>
        <taxon>Pentapetalae</taxon>
        <taxon>rosids</taxon>
        <taxon>fabids</taxon>
        <taxon>Fabales</taxon>
        <taxon>Fabaceae</taxon>
        <taxon>Papilionoideae</taxon>
        <taxon>50 kb inversion clade</taxon>
        <taxon>NPAAA clade</taxon>
        <taxon>indigoferoid/millettioid clade</taxon>
        <taxon>Phaseoleae</taxon>
        <taxon>Vigna</taxon>
    </lineage>
</organism>
<feature type="domain" description="RING-type" evidence="15">
    <location>
        <begin position="138"/>
        <end position="183"/>
    </location>
</feature>
<evidence type="ECO:0000256" key="2">
    <source>
        <dbReference type="ARBA" id="ARBA00001947"/>
    </source>
</evidence>
<dbReference type="Proteomes" id="UP001374535">
    <property type="component" value="Chromosome 1"/>
</dbReference>
<evidence type="ECO:0000256" key="6">
    <source>
        <dbReference type="ARBA" id="ARBA00012251"/>
    </source>
</evidence>
<protein>
    <recommendedName>
        <fullName evidence="6">RBR-type E3 ubiquitin transferase</fullName>
        <ecNumber evidence="6">2.3.2.31</ecNumber>
    </recommendedName>
</protein>
<evidence type="ECO:0000256" key="1">
    <source>
        <dbReference type="ARBA" id="ARBA00001798"/>
    </source>
</evidence>
<dbReference type="CDD" id="cd22582">
    <property type="entry name" value="BRcat_RBR_unk"/>
    <property type="match status" value="1"/>
</dbReference>
<feature type="domain" description="RING-type" evidence="16">
    <location>
        <begin position="134"/>
        <end position="335"/>
    </location>
</feature>
<dbReference type="GO" id="GO:0061630">
    <property type="term" value="F:ubiquitin protein ligase activity"/>
    <property type="evidence" value="ECO:0007669"/>
    <property type="project" value="UniProtKB-EC"/>
</dbReference>
<dbReference type="InterPro" id="IPR031127">
    <property type="entry name" value="E3_UB_ligase_RBR"/>
</dbReference>
<dbReference type="InterPro" id="IPR001841">
    <property type="entry name" value="Znf_RING"/>
</dbReference>
<dbReference type="InterPro" id="IPR002867">
    <property type="entry name" value="IBR_dom"/>
</dbReference>
<comment type="similarity">
    <text evidence="5">Belongs to the RBR family. Ariadne subfamily.</text>
</comment>
<evidence type="ECO:0000256" key="13">
    <source>
        <dbReference type="PROSITE-ProRule" id="PRU00175"/>
    </source>
</evidence>
<evidence type="ECO:0000259" key="16">
    <source>
        <dbReference type="PROSITE" id="PS51873"/>
    </source>
</evidence>
<comment type="pathway">
    <text evidence="4">Protein modification; protein ubiquitination.</text>
</comment>
<dbReference type="GO" id="GO:0008270">
    <property type="term" value="F:zinc ion binding"/>
    <property type="evidence" value="ECO:0007669"/>
    <property type="project" value="UniProtKB-KW"/>
</dbReference>
<evidence type="ECO:0000259" key="15">
    <source>
        <dbReference type="PROSITE" id="PS50089"/>
    </source>
</evidence>